<comment type="function">
    <text evidence="13 14">May play the central regulatory role in sporulation. It may be an element of the effector pathway responsible for the activation of sporulation genes in response to nutritional stress. Spo0A may act in concert with spo0H (a sigma factor) to control the expression of some genes that are critical to the sporulation process.</text>
</comment>
<protein>
    <recommendedName>
        <fullName evidence="2 14">Stage 0 sporulation protein A homolog</fullName>
    </recommendedName>
</protein>
<dbReference type="Pfam" id="PF08769">
    <property type="entry name" value="Spo0A_C"/>
    <property type="match status" value="1"/>
</dbReference>
<evidence type="ECO:0000256" key="4">
    <source>
        <dbReference type="ARBA" id="ARBA00022491"/>
    </source>
</evidence>
<sequence length="274" mass="31660">MKNEKKIKVLVADNSEFARNNLKKFLENNEKIQLLNIADNGKDAYRVIIDEVPDIVLIDVILPVMDGFTVIEKTNGNRSIKKKPIFIVISSMGNQSMVEYACKLGVHYYIMKPYNLDSVIHRIFQAMLVRRKAELQIKEKERRYAMQKYGMNQYTENTLENDVTHIIREIGIPAHIKGYQYIREAIMMTVNDINLLNYITKLLYPTIAKKYKTTSSSVERAIRHAIEVAWNKGQIDVLEDMFGYTISAGKGKPTNSEFIALIADKLRLEYRMNA</sequence>
<dbReference type="InterPro" id="IPR016032">
    <property type="entry name" value="Sig_transdc_resp-reg_C-effctor"/>
</dbReference>
<dbReference type="EMBL" id="LT907978">
    <property type="protein sequence ID" value="SOB71804.1"/>
    <property type="molecule type" value="Genomic_DNA"/>
</dbReference>
<evidence type="ECO:0000256" key="3">
    <source>
        <dbReference type="ARBA" id="ARBA00022490"/>
    </source>
</evidence>
<comment type="subcellular location">
    <subcellularLocation>
        <location evidence="1 14">Cytoplasm</location>
    </subcellularLocation>
</comment>
<dbReference type="GO" id="GO:0005509">
    <property type="term" value="F:calcium ion binding"/>
    <property type="evidence" value="ECO:0007669"/>
    <property type="project" value="UniProtKB-UniRule"/>
</dbReference>
<dbReference type="GO" id="GO:0000160">
    <property type="term" value="P:phosphorelay signal transduction system"/>
    <property type="evidence" value="ECO:0007669"/>
    <property type="project" value="UniProtKB-UniRule"/>
</dbReference>
<evidence type="ECO:0000256" key="7">
    <source>
        <dbReference type="ARBA" id="ARBA00022969"/>
    </source>
</evidence>
<keyword evidence="12 14" id="KW-0804">Transcription</keyword>
<dbReference type="Gene3D" id="3.40.50.2300">
    <property type="match status" value="1"/>
</dbReference>
<reference evidence="19" key="1">
    <citation type="submission" date="2017-09" db="EMBL/GenBank/DDBJ databases">
        <authorList>
            <person name="Shetty A S."/>
        </authorList>
    </citation>
    <scope>NUCLEOTIDE SEQUENCE [LARGE SCALE GENOMIC DNA]</scope>
</reference>
<feature type="binding site" evidence="15">
    <location>
        <position position="13"/>
    </location>
    <ligand>
        <name>Ca(2+)</name>
        <dbReference type="ChEBI" id="CHEBI:29108"/>
    </ligand>
</feature>
<dbReference type="SUPFAM" id="SSF46894">
    <property type="entry name" value="C-terminal effector domain of the bipartite response regulators"/>
    <property type="match status" value="1"/>
</dbReference>
<dbReference type="InterPro" id="IPR012052">
    <property type="entry name" value="Spore_0_A"/>
</dbReference>
<evidence type="ECO:0000313" key="19">
    <source>
        <dbReference type="Proteomes" id="UP000217549"/>
    </source>
</evidence>
<evidence type="ECO:0000256" key="16">
    <source>
        <dbReference type="PROSITE-ProRule" id="PRU00169"/>
    </source>
</evidence>
<dbReference type="InterPro" id="IPR011006">
    <property type="entry name" value="CheY-like_superfamily"/>
</dbReference>
<evidence type="ECO:0000256" key="8">
    <source>
        <dbReference type="ARBA" id="ARBA00023012"/>
    </source>
</evidence>
<dbReference type="NCBIfam" id="TIGR02875">
    <property type="entry name" value="spore_0_A"/>
    <property type="match status" value="1"/>
</dbReference>
<dbReference type="PROSITE" id="PS50110">
    <property type="entry name" value="RESPONSE_REGULATORY"/>
    <property type="match status" value="1"/>
</dbReference>
<dbReference type="PANTHER" id="PTHR44591:SF3">
    <property type="entry name" value="RESPONSE REGULATORY DOMAIN-CONTAINING PROTEIN"/>
    <property type="match status" value="1"/>
</dbReference>
<dbReference type="AlphaFoldDB" id="A0A285PQD2"/>
<gene>
    <name evidence="18" type="ORF">EHLA_1072</name>
</gene>
<evidence type="ECO:0000256" key="14">
    <source>
        <dbReference type="PIRNR" id="PIRNR002937"/>
    </source>
</evidence>
<evidence type="ECO:0000256" key="9">
    <source>
        <dbReference type="ARBA" id="ARBA00023015"/>
    </source>
</evidence>
<keyword evidence="11 14" id="KW-0010">Activator</keyword>
<keyword evidence="19" id="KW-1185">Reference proteome</keyword>
<keyword evidence="9 14" id="KW-0805">Transcription regulation</keyword>
<dbReference type="PIRSF" id="PIRSF002937">
    <property type="entry name" value="Res_reg_Spo0A"/>
    <property type="match status" value="1"/>
</dbReference>
<dbReference type="GO" id="GO:0042173">
    <property type="term" value="P:regulation of sporulation resulting in formation of a cellular spore"/>
    <property type="evidence" value="ECO:0007669"/>
    <property type="project" value="InterPro"/>
</dbReference>
<keyword evidence="14 15" id="KW-0479">Metal-binding</keyword>
<evidence type="ECO:0000256" key="12">
    <source>
        <dbReference type="ARBA" id="ARBA00023163"/>
    </source>
</evidence>
<dbReference type="GO" id="GO:0030435">
    <property type="term" value="P:sporulation resulting in formation of a cellular spore"/>
    <property type="evidence" value="ECO:0007669"/>
    <property type="project" value="UniProtKB-UniRule"/>
</dbReference>
<dbReference type="InterPro" id="IPR050595">
    <property type="entry name" value="Bact_response_regulator"/>
</dbReference>
<evidence type="ECO:0000256" key="11">
    <source>
        <dbReference type="ARBA" id="ARBA00023159"/>
    </source>
</evidence>
<dbReference type="GO" id="GO:0051606">
    <property type="term" value="P:detection of stimulus"/>
    <property type="evidence" value="ECO:0007669"/>
    <property type="project" value="UniProtKB-UniRule"/>
</dbReference>
<evidence type="ECO:0000256" key="6">
    <source>
        <dbReference type="ARBA" id="ARBA00022837"/>
    </source>
</evidence>
<dbReference type="Gene3D" id="1.10.10.10">
    <property type="entry name" value="Winged helix-like DNA-binding domain superfamily/Winged helix DNA-binding domain"/>
    <property type="match status" value="1"/>
</dbReference>
<dbReference type="KEGG" id="ehl:EHLA_1072"/>
<organism evidence="18 19">
    <name type="scientific">Anaerobutyricum hallii</name>
    <dbReference type="NCBI Taxonomy" id="39488"/>
    <lineage>
        <taxon>Bacteria</taxon>
        <taxon>Bacillati</taxon>
        <taxon>Bacillota</taxon>
        <taxon>Clostridia</taxon>
        <taxon>Lachnospirales</taxon>
        <taxon>Lachnospiraceae</taxon>
        <taxon>Anaerobutyricum</taxon>
    </lineage>
</organism>
<feature type="domain" description="Response regulatory" evidence="17">
    <location>
        <begin position="8"/>
        <end position="127"/>
    </location>
</feature>
<evidence type="ECO:0000256" key="5">
    <source>
        <dbReference type="ARBA" id="ARBA00022553"/>
    </source>
</evidence>
<dbReference type="STRING" id="39488.ERS852450_00394"/>
<keyword evidence="4 14" id="KW-0678">Repressor</keyword>
<evidence type="ECO:0000256" key="15">
    <source>
        <dbReference type="PIRSR" id="PIRSR002937-1"/>
    </source>
</evidence>
<keyword evidence="8 14" id="KW-0902">Two-component regulatory system</keyword>
<dbReference type="SUPFAM" id="SSF52172">
    <property type="entry name" value="CheY-like"/>
    <property type="match status" value="1"/>
</dbReference>
<accession>A0A285PQD2</accession>
<keyword evidence="10 14" id="KW-0238">DNA-binding</keyword>
<evidence type="ECO:0000256" key="1">
    <source>
        <dbReference type="ARBA" id="ARBA00004496"/>
    </source>
</evidence>
<comment type="cofactor">
    <cofactor evidence="14 15">
        <name>Ca(2+)</name>
        <dbReference type="ChEBI" id="CHEBI:29108"/>
    </cofactor>
    <text evidence="14 15">Binds 1 Ca(2+) ion per subunit.</text>
</comment>
<evidence type="ECO:0000313" key="18">
    <source>
        <dbReference type="EMBL" id="SOB71804.1"/>
    </source>
</evidence>
<dbReference type="InterPro" id="IPR001789">
    <property type="entry name" value="Sig_transdc_resp-reg_receiver"/>
</dbReference>
<keyword evidence="3 14" id="KW-0963">Cytoplasm</keyword>
<dbReference type="GO" id="GO:0005737">
    <property type="term" value="C:cytoplasm"/>
    <property type="evidence" value="ECO:0007669"/>
    <property type="project" value="UniProtKB-SubCell"/>
</dbReference>
<keyword evidence="7 14" id="KW-0749">Sporulation</keyword>
<name>A0A285PQD2_9FIRM</name>
<evidence type="ECO:0000256" key="10">
    <source>
        <dbReference type="ARBA" id="ARBA00023125"/>
    </source>
</evidence>
<dbReference type="InterPro" id="IPR014879">
    <property type="entry name" value="Spo0A_C"/>
</dbReference>
<keyword evidence="5 16" id="KW-0597">Phosphoprotein</keyword>
<dbReference type="SMART" id="SM00448">
    <property type="entry name" value="REC"/>
    <property type="match status" value="1"/>
</dbReference>
<dbReference type="PANTHER" id="PTHR44591">
    <property type="entry name" value="STRESS RESPONSE REGULATOR PROTEIN 1"/>
    <property type="match status" value="1"/>
</dbReference>
<evidence type="ECO:0000256" key="13">
    <source>
        <dbReference type="ARBA" id="ARBA00024867"/>
    </source>
</evidence>
<proteinExistence type="predicted"/>
<evidence type="ECO:0000256" key="2">
    <source>
        <dbReference type="ARBA" id="ARBA00018672"/>
    </source>
</evidence>
<keyword evidence="6 14" id="KW-0106">Calcium</keyword>
<dbReference type="GO" id="GO:0003700">
    <property type="term" value="F:DNA-binding transcription factor activity"/>
    <property type="evidence" value="ECO:0007669"/>
    <property type="project" value="InterPro"/>
</dbReference>
<evidence type="ECO:0000259" key="17">
    <source>
        <dbReference type="PROSITE" id="PS50110"/>
    </source>
</evidence>
<dbReference type="InterPro" id="IPR036388">
    <property type="entry name" value="WH-like_DNA-bd_sf"/>
</dbReference>
<dbReference type="RefSeq" id="WP_167513797.1">
    <property type="nucleotide sequence ID" value="NZ_CP143936.1"/>
</dbReference>
<dbReference type="Pfam" id="PF00072">
    <property type="entry name" value="Response_reg"/>
    <property type="match status" value="1"/>
</dbReference>
<feature type="modified residue" description="4-aspartylphosphate" evidence="16">
    <location>
        <position position="59"/>
    </location>
</feature>
<feature type="binding site" evidence="15">
    <location>
        <position position="59"/>
    </location>
    <ligand>
        <name>Ca(2+)</name>
        <dbReference type="ChEBI" id="CHEBI:29108"/>
    </ligand>
</feature>
<dbReference type="GO" id="GO:0003677">
    <property type="term" value="F:DNA binding"/>
    <property type="evidence" value="ECO:0007669"/>
    <property type="project" value="UniProtKB-KW"/>
</dbReference>
<dbReference type="Proteomes" id="UP000217549">
    <property type="component" value="Chromosome I"/>
</dbReference>